<dbReference type="Gene3D" id="1.10.357.10">
    <property type="entry name" value="Tetracycline Repressor, domain 2"/>
    <property type="match status" value="1"/>
</dbReference>
<reference evidence="4 7" key="3">
    <citation type="submission" date="2020-11" db="EMBL/GenBank/DDBJ databases">
        <authorList>
            <consortium name="Pathogen Informatics"/>
        </authorList>
    </citation>
    <scope>NUCLEOTIDE SEQUENCE [LARGE SCALE GENOMIC DNA]</scope>
    <source>
        <strain evidence="4 7">NCTC12218</strain>
    </source>
</reference>
<reference evidence="5 8" key="1">
    <citation type="submission" date="2018-01" db="EMBL/GenBank/DDBJ databases">
        <title>Complete genome sequence of Staphylococcus Scheliferi isolated from human.</title>
        <authorList>
            <person name="Abouelkhair M.A."/>
            <person name="Bemis D.A."/>
            <person name="Kania S.A."/>
        </authorList>
    </citation>
    <scope>NUCLEOTIDE SEQUENCE [LARGE SCALE GENOMIC DNA]</scope>
    <source>
        <strain evidence="5 8">ATCC 43808</strain>
    </source>
</reference>
<sequence length="186" mass="22295">MYEEIIDKRVYKTLMKIEKGMILLLKTKSYKEITVKDICRESNISRGTFYQHYQDKEDFLYQYQTSVMKKAKRKLKDAQFDQRLQFFEYVLNFWIHDGELLLLLLKDHSAYMIHQDMKKNLQQNIEVRLVPIVDTSSLTNKEKYFLIIFMSNAIFGILQDWVQRGGIESPKELTVIIDKIFKTVFV</sequence>
<dbReference type="InterPro" id="IPR009057">
    <property type="entry name" value="Homeodomain-like_sf"/>
</dbReference>
<keyword evidence="1 2" id="KW-0238">DNA-binding</keyword>
<evidence type="ECO:0000313" key="7">
    <source>
        <dbReference type="Proteomes" id="UP000264146"/>
    </source>
</evidence>
<dbReference type="EMBL" id="LR962863">
    <property type="protein sequence ID" value="CAD7358465.1"/>
    <property type="molecule type" value="Genomic_DNA"/>
</dbReference>
<dbReference type="Pfam" id="PF14278">
    <property type="entry name" value="TetR_C_8"/>
    <property type="match status" value="1"/>
</dbReference>
<dbReference type="Proteomes" id="UP000572988">
    <property type="component" value="Unassembled WGS sequence"/>
</dbReference>
<accession>A0A7Z7VW01</accession>
<dbReference type="GO" id="GO:0003677">
    <property type="term" value="F:DNA binding"/>
    <property type="evidence" value="ECO:0007669"/>
    <property type="project" value="UniProtKB-UniRule"/>
</dbReference>
<dbReference type="PANTHER" id="PTHR43479">
    <property type="entry name" value="ACREF/ENVCD OPERON REPRESSOR-RELATED"/>
    <property type="match status" value="1"/>
</dbReference>
<dbReference type="Proteomes" id="UP000264146">
    <property type="component" value="Chromosome"/>
</dbReference>
<evidence type="ECO:0000313" key="5">
    <source>
        <dbReference type="EMBL" id="NHA34681.1"/>
    </source>
</evidence>
<feature type="domain" description="HTH tetR-type" evidence="3">
    <location>
        <begin position="11"/>
        <end position="71"/>
    </location>
</feature>
<evidence type="ECO:0000256" key="2">
    <source>
        <dbReference type="PROSITE-ProRule" id="PRU00335"/>
    </source>
</evidence>
<name>A0A7Z7VW01_STASC</name>
<dbReference type="RefSeq" id="WP_126496487.1">
    <property type="nucleotide sequence ID" value="NZ_CALYEE010000001.1"/>
</dbReference>
<dbReference type="AlphaFoldDB" id="A0A7Z7VW01"/>
<keyword evidence="8" id="KW-1185">Reference proteome</keyword>
<dbReference type="EMBL" id="POVK01000031">
    <property type="protein sequence ID" value="NHA34681.1"/>
    <property type="molecule type" value="Genomic_DNA"/>
</dbReference>
<evidence type="ECO:0000313" key="8">
    <source>
        <dbReference type="Proteomes" id="UP000572988"/>
    </source>
</evidence>
<evidence type="ECO:0000259" key="3">
    <source>
        <dbReference type="PROSITE" id="PS50977"/>
    </source>
</evidence>
<evidence type="ECO:0000256" key="1">
    <source>
        <dbReference type="ARBA" id="ARBA00023125"/>
    </source>
</evidence>
<evidence type="ECO:0000313" key="6">
    <source>
        <dbReference type="EMBL" id="SUM85798.1"/>
    </source>
</evidence>
<protein>
    <submittedName>
        <fullName evidence="6">TetR family transcriptional regulator</fullName>
    </submittedName>
    <submittedName>
        <fullName evidence="5">TetR/AcrR family transcriptional regulator</fullName>
    </submittedName>
</protein>
<dbReference type="PANTHER" id="PTHR43479:SF7">
    <property type="entry name" value="TETR-FAMILY TRANSCRIPTIONAL REGULATOR"/>
    <property type="match status" value="1"/>
</dbReference>
<dbReference type="EMBL" id="UHEF01000001">
    <property type="protein sequence ID" value="SUM85798.1"/>
    <property type="molecule type" value="Genomic_DNA"/>
</dbReference>
<reference evidence="6" key="2">
    <citation type="submission" date="2018-06" db="EMBL/GenBank/DDBJ databases">
        <authorList>
            <consortium name="Pathogen Informatics"/>
            <person name="Doyle S."/>
        </authorList>
    </citation>
    <scope>NUCLEOTIDE SEQUENCE [LARGE SCALE GENOMIC DNA]</scope>
    <source>
        <strain evidence="6">NCTC12218</strain>
    </source>
</reference>
<gene>
    <name evidence="5" type="ORF">C1O36_09190</name>
    <name evidence="6" type="ORF">NCTC12218_00045</name>
</gene>
<dbReference type="SUPFAM" id="SSF46689">
    <property type="entry name" value="Homeodomain-like"/>
    <property type="match status" value="1"/>
</dbReference>
<dbReference type="InterPro" id="IPR039532">
    <property type="entry name" value="TetR_C_Firmicutes"/>
</dbReference>
<dbReference type="GeneID" id="93788816"/>
<proteinExistence type="predicted"/>
<dbReference type="PROSITE" id="PS50977">
    <property type="entry name" value="HTH_TETR_2"/>
    <property type="match status" value="1"/>
</dbReference>
<dbReference type="Pfam" id="PF00440">
    <property type="entry name" value="TetR_N"/>
    <property type="match status" value="1"/>
</dbReference>
<dbReference type="InterPro" id="IPR050624">
    <property type="entry name" value="HTH-type_Tx_Regulator"/>
</dbReference>
<organism evidence="6">
    <name type="scientific">Staphylococcus schleiferi</name>
    <dbReference type="NCBI Taxonomy" id="1295"/>
    <lineage>
        <taxon>Bacteria</taxon>
        <taxon>Bacillati</taxon>
        <taxon>Bacillota</taxon>
        <taxon>Bacilli</taxon>
        <taxon>Bacillales</taxon>
        <taxon>Staphylococcaceae</taxon>
        <taxon>Staphylococcus</taxon>
    </lineage>
</organism>
<feature type="DNA-binding region" description="H-T-H motif" evidence="2">
    <location>
        <begin position="34"/>
        <end position="53"/>
    </location>
</feature>
<evidence type="ECO:0000313" key="4">
    <source>
        <dbReference type="EMBL" id="CAD7358465.1"/>
    </source>
</evidence>
<dbReference type="InterPro" id="IPR001647">
    <property type="entry name" value="HTH_TetR"/>
</dbReference>